<dbReference type="EMBL" id="FJUX01000012">
    <property type="protein sequence ID" value="CZS92416.1"/>
    <property type="molecule type" value="Genomic_DNA"/>
</dbReference>
<evidence type="ECO:0000313" key="1">
    <source>
        <dbReference type="EMBL" id="CZS92416.1"/>
    </source>
</evidence>
<keyword evidence="2" id="KW-1185">Reference proteome</keyword>
<accession>A0A1E1K2Q6</accession>
<sequence>MLRYAILVVCLEEPTIDICIILNRALVTSRVRFLVGIGGGSRLSVRPSIPWVAPKAMDENNAAYGQNALRFKICKIGTGRTSNCDDPHYRCHLRKVEWPLAAISVLNNCSVADWGFRVLHPLKRKLRTRLWRLWNTSSLRGESEVDDNKALGGVPWNTVECHRKTALPLQIAEVVRAHNTSKQTSAKLILQATVSYLTGM</sequence>
<name>A0A1E1K2Q6_9HELO</name>
<proteinExistence type="predicted"/>
<dbReference type="AlphaFoldDB" id="A0A1E1K2Q6"/>
<dbReference type="Proteomes" id="UP000178912">
    <property type="component" value="Unassembled WGS sequence"/>
</dbReference>
<evidence type="ECO:0000313" key="2">
    <source>
        <dbReference type="Proteomes" id="UP000178912"/>
    </source>
</evidence>
<protein>
    <submittedName>
        <fullName evidence="1">Uncharacterized protein</fullName>
    </submittedName>
</protein>
<organism evidence="1 2">
    <name type="scientific">Rhynchosporium agropyri</name>
    <dbReference type="NCBI Taxonomy" id="914238"/>
    <lineage>
        <taxon>Eukaryota</taxon>
        <taxon>Fungi</taxon>
        <taxon>Dikarya</taxon>
        <taxon>Ascomycota</taxon>
        <taxon>Pezizomycotina</taxon>
        <taxon>Leotiomycetes</taxon>
        <taxon>Helotiales</taxon>
        <taxon>Ploettnerulaceae</taxon>
        <taxon>Rhynchosporium</taxon>
    </lineage>
</organism>
<reference evidence="2" key="1">
    <citation type="submission" date="2016-03" db="EMBL/GenBank/DDBJ databases">
        <authorList>
            <person name="Guldener U."/>
        </authorList>
    </citation>
    <scope>NUCLEOTIDE SEQUENCE [LARGE SCALE GENOMIC DNA]</scope>
    <source>
        <strain evidence="2">04CH-RAC-A.6.1</strain>
    </source>
</reference>
<gene>
    <name evidence="1" type="ORF">RAG0_02871</name>
</gene>